<name>A0AAE0U6X5_9PEZI</name>
<protein>
    <recommendedName>
        <fullName evidence="3">Vacuolar sorting protein Vps3844 C-terminal domain-containing protein</fullName>
    </recommendedName>
</protein>
<comment type="caution">
    <text evidence="4">The sequence shown here is derived from an EMBL/GenBank/DDBJ whole genome shotgun (WGS) entry which is preliminary data.</text>
</comment>
<dbReference type="InterPro" id="IPR024382">
    <property type="entry name" value="Vps3844_C"/>
</dbReference>
<evidence type="ECO:0000256" key="2">
    <source>
        <dbReference type="SAM" id="SignalP"/>
    </source>
</evidence>
<keyword evidence="1" id="KW-1133">Transmembrane helix</keyword>
<keyword evidence="2" id="KW-0732">Signal</keyword>
<reference evidence="4" key="1">
    <citation type="journal article" date="2023" name="Mol. Phylogenet. Evol.">
        <title>Genome-scale phylogeny and comparative genomics of the fungal order Sordariales.</title>
        <authorList>
            <person name="Hensen N."/>
            <person name="Bonometti L."/>
            <person name="Westerberg I."/>
            <person name="Brannstrom I.O."/>
            <person name="Guillou S."/>
            <person name="Cros-Aarteil S."/>
            <person name="Calhoun S."/>
            <person name="Haridas S."/>
            <person name="Kuo A."/>
            <person name="Mondo S."/>
            <person name="Pangilinan J."/>
            <person name="Riley R."/>
            <person name="LaButti K."/>
            <person name="Andreopoulos B."/>
            <person name="Lipzen A."/>
            <person name="Chen C."/>
            <person name="Yan M."/>
            <person name="Daum C."/>
            <person name="Ng V."/>
            <person name="Clum A."/>
            <person name="Steindorff A."/>
            <person name="Ohm R.A."/>
            <person name="Martin F."/>
            <person name="Silar P."/>
            <person name="Natvig D.O."/>
            <person name="Lalanne C."/>
            <person name="Gautier V."/>
            <person name="Ament-Velasquez S.L."/>
            <person name="Kruys A."/>
            <person name="Hutchinson M.I."/>
            <person name="Powell A.J."/>
            <person name="Barry K."/>
            <person name="Miller A.N."/>
            <person name="Grigoriev I.V."/>
            <person name="Debuchy R."/>
            <person name="Gladieux P."/>
            <person name="Hiltunen Thoren M."/>
            <person name="Johannesson H."/>
        </authorList>
    </citation>
    <scope>NUCLEOTIDE SEQUENCE</scope>
    <source>
        <strain evidence="4">CBS 232.78</strain>
    </source>
</reference>
<proteinExistence type="predicted"/>
<feature type="domain" description="Vacuolar sorting protein Vps3844 C-terminal" evidence="3">
    <location>
        <begin position="288"/>
        <end position="386"/>
    </location>
</feature>
<evidence type="ECO:0000313" key="5">
    <source>
        <dbReference type="Proteomes" id="UP001285441"/>
    </source>
</evidence>
<keyword evidence="5" id="KW-1185">Reference proteome</keyword>
<reference evidence="4" key="2">
    <citation type="submission" date="2023-06" db="EMBL/GenBank/DDBJ databases">
        <authorList>
            <consortium name="Lawrence Berkeley National Laboratory"/>
            <person name="Haridas S."/>
            <person name="Hensen N."/>
            <person name="Bonometti L."/>
            <person name="Westerberg I."/>
            <person name="Brannstrom I.O."/>
            <person name="Guillou S."/>
            <person name="Cros-Aarteil S."/>
            <person name="Calhoun S."/>
            <person name="Kuo A."/>
            <person name="Mondo S."/>
            <person name="Pangilinan J."/>
            <person name="Riley R."/>
            <person name="LaButti K."/>
            <person name="Andreopoulos B."/>
            <person name="Lipzen A."/>
            <person name="Chen C."/>
            <person name="Yanf M."/>
            <person name="Daum C."/>
            <person name="Ng V."/>
            <person name="Clum A."/>
            <person name="Steindorff A."/>
            <person name="Ohm R."/>
            <person name="Martin F."/>
            <person name="Silar P."/>
            <person name="Natvig D."/>
            <person name="Lalanne C."/>
            <person name="Gautier V."/>
            <person name="Ament-velasquez S.L."/>
            <person name="Kruys A."/>
            <person name="Hutchinson M.I."/>
            <person name="Powell A.J."/>
            <person name="Barry K."/>
            <person name="Miller A.N."/>
            <person name="Grigoriev I.V."/>
            <person name="Debuchy R."/>
            <person name="Gladieux P."/>
            <person name="Thoren M.H."/>
            <person name="Johannesson H."/>
        </authorList>
    </citation>
    <scope>NUCLEOTIDE SEQUENCE</scope>
    <source>
        <strain evidence="4">CBS 232.78</strain>
    </source>
</reference>
<dbReference type="InterPro" id="IPR053065">
    <property type="entry name" value="Archenteron_Induction-Rel"/>
</dbReference>
<evidence type="ECO:0000259" key="3">
    <source>
        <dbReference type="Pfam" id="PF12955"/>
    </source>
</evidence>
<dbReference type="EMBL" id="JAULSW010000001">
    <property type="protein sequence ID" value="KAK3392694.1"/>
    <property type="molecule type" value="Genomic_DNA"/>
</dbReference>
<evidence type="ECO:0000313" key="4">
    <source>
        <dbReference type="EMBL" id="KAK3392694.1"/>
    </source>
</evidence>
<dbReference type="PANTHER" id="PTHR36853:SF1">
    <property type="entry name" value="DUF3844 DOMAIN-CONTAINING PROTEIN"/>
    <property type="match status" value="1"/>
</dbReference>
<gene>
    <name evidence="4" type="ORF">B0H63DRAFT_424442</name>
</gene>
<feature type="transmembrane region" description="Helical" evidence="1">
    <location>
        <begin position="351"/>
        <end position="373"/>
    </location>
</feature>
<sequence length="392" mass="42391">MRLLAGIAVAALSGLAVASQDTAEVLVLRAKEDSSTQYDHPRVSKEVARHVLLQRTSRYSYGTDLRDIPNTIDTDTAVDFIATYGKYTAPLFSQPETTDTAQLVIILEGTTAPQRDQLKEVLPKYPRFAINDPPSATANNRLMTLFGNLGIAPSSQCDLASAINPFDTSCWRGPSSAVKYDLHKSPDTLQTLLDNLDRLNKFVAAGDLEAMLVMMPESSRLSKLNNWSDLAAGAGASDLRRRNLETVIVDETITLPTEAAGDAAFGATSRQQEEESFALRPKGRIPHCFNSFNSCIAGTDNCSGHGKCFNKNTQNDTRACFSCLCERTVVNKTTTFWAGGACQKEDISVQFWLITGFTIAIIGAVTFSIGLLYSVGSETLPGVIGAGVSRTK</sequence>
<feature type="signal peptide" evidence="2">
    <location>
        <begin position="1"/>
        <end position="18"/>
    </location>
</feature>
<dbReference type="GO" id="GO:0005783">
    <property type="term" value="C:endoplasmic reticulum"/>
    <property type="evidence" value="ECO:0007669"/>
    <property type="project" value="TreeGrafter"/>
</dbReference>
<dbReference type="Proteomes" id="UP001285441">
    <property type="component" value="Unassembled WGS sequence"/>
</dbReference>
<accession>A0AAE0U6X5</accession>
<feature type="chain" id="PRO_5042052830" description="Vacuolar sorting protein Vps3844 C-terminal domain-containing protein" evidence="2">
    <location>
        <begin position="19"/>
        <end position="392"/>
    </location>
</feature>
<keyword evidence="1" id="KW-0812">Transmembrane</keyword>
<organism evidence="4 5">
    <name type="scientific">Podospora didyma</name>
    <dbReference type="NCBI Taxonomy" id="330526"/>
    <lineage>
        <taxon>Eukaryota</taxon>
        <taxon>Fungi</taxon>
        <taxon>Dikarya</taxon>
        <taxon>Ascomycota</taxon>
        <taxon>Pezizomycotina</taxon>
        <taxon>Sordariomycetes</taxon>
        <taxon>Sordariomycetidae</taxon>
        <taxon>Sordariales</taxon>
        <taxon>Podosporaceae</taxon>
        <taxon>Podospora</taxon>
    </lineage>
</organism>
<dbReference type="PANTHER" id="PTHR36853">
    <property type="entry name" value="EXPRESSED PROTEIN"/>
    <property type="match status" value="1"/>
</dbReference>
<dbReference type="Pfam" id="PF12955">
    <property type="entry name" value="Vps3844_C"/>
    <property type="match status" value="1"/>
</dbReference>
<keyword evidence="1" id="KW-0472">Membrane</keyword>
<dbReference type="AlphaFoldDB" id="A0AAE0U6X5"/>
<evidence type="ECO:0000256" key="1">
    <source>
        <dbReference type="SAM" id="Phobius"/>
    </source>
</evidence>